<dbReference type="PROSITE" id="PS00092">
    <property type="entry name" value="N6_MTASE"/>
    <property type="match status" value="1"/>
</dbReference>
<comment type="caution">
    <text evidence="2">The sequence shown here is derived from an EMBL/GenBank/DDBJ whole genome shotgun (WGS) entry which is preliminary data.</text>
</comment>
<dbReference type="GO" id="GO:0003676">
    <property type="term" value="F:nucleic acid binding"/>
    <property type="evidence" value="ECO:0007669"/>
    <property type="project" value="InterPro"/>
</dbReference>
<evidence type="ECO:0000313" key="3">
    <source>
        <dbReference type="Proteomes" id="UP000257240"/>
    </source>
</evidence>
<dbReference type="InterPro" id="IPR029063">
    <property type="entry name" value="SAM-dependent_MTases_sf"/>
</dbReference>
<dbReference type="InterPro" id="IPR009537">
    <property type="entry name" value="DUF1156"/>
</dbReference>
<reference evidence="2 3" key="1">
    <citation type="journal article" date="2018" name="Nat. Biotechnol.">
        <title>A standardized bacterial taxonomy based on genome phylogeny substantially revises the tree of life.</title>
        <authorList>
            <person name="Parks D.H."/>
            <person name="Chuvochina M."/>
            <person name="Waite D.W."/>
            <person name="Rinke C."/>
            <person name="Skarshewski A."/>
            <person name="Chaumeil P.A."/>
            <person name="Hugenholtz P."/>
        </authorList>
    </citation>
    <scope>NUCLEOTIDE SEQUENCE [LARGE SCALE GENOMIC DNA]</scope>
    <source>
        <strain evidence="2">UBA12529</strain>
    </source>
</reference>
<dbReference type="RefSeq" id="WP_273018750.1">
    <property type="nucleotide sequence ID" value="NZ_DAINLL010000008.1"/>
</dbReference>
<dbReference type="Proteomes" id="UP000257240">
    <property type="component" value="Unassembled WGS sequence"/>
</dbReference>
<keyword evidence="2" id="KW-0489">Methyltransferase</keyword>
<evidence type="ECO:0000313" key="2">
    <source>
        <dbReference type="EMBL" id="HAA83209.1"/>
    </source>
</evidence>
<evidence type="ECO:0000259" key="1">
    <source>
        <dbReference type="Pfam" id="PF06634"/>
    </source>
</evidence>
<feature type="domain" description="DUF1156" evidence="1">
    <location>
        <begin position="12"/>
        <end position="63"/>
    </location>
</feature>
<keyword evidence="2" id="KW-0808">Transferase</keyword>
<dbReference type="Pfam" id="PF06634">
    <property type="entry name" value="DUF1156"/>
    <property type="match status" value="1"/>
</dbReference>
<name>A0A124FKU2_9BACT</name>
<dbReference type="Gene3D" id="3.40.50.150">
    <property type="entry name" value="Vaccinia Virus protein VP39"/>
    <property type="match status" value="2"/>
</dbReference>
<sequence length="901" mass="102878">MDIRMSFIESDFPVKEVSKESAREKNIRHGHISTLHIWWARRPLASSRASIYACLTPEPEDEEERIKRSNFISKLSKWENSLNRDIINQAREEILKANGGKPPKVIDPFSGGGSIPLEALRLGCETYANDLNPVAVLILKCTLEYPQKYGKPVKAKASNLLGEKEINPLLEDVKKWGNWVLEEAKKEIGRFYPEDEDGSIPVGYIWARTIRCTNPACGADIPLVRQRWLAKKDNKKVTFKIIPEGNKISFEIREGKNIDFDPEIGTVSRAKVLCPCCKTGISDKEVRKQFQEGKAGQRMVAVVSHNPGKQGKTYRLATEEDLEIFKKAEQYLEEKRKKLMQEWGIDPVPDEELVRVPVSFGVINVWVYGMNSWGDLFNSRQKLALITFVEKVRNAYKEMIKEKYDPEYAKAVVSYLGLSIDNVAEKNNSISRWANTKETIAGSFSRQALPMVWDYFESNPFSGSTGDWLNSVEYNLNVVRHCSLFNSIPATVIQSSATSLPYPDNYFDAVITDPPYYDNVPYSYLSDFFYVWLKRTLGDLYPDLFSTPLTPKSEEIVAYSHGEGGFEGGKKFFEDMITRAFKEIYRILKPDGIACIVFAHKSTEAWETIINALLNSGLYLTASWPLHTEMKARLRANESAALASSIYMVCRKRIKKETAYFNEIKPEIEKRVKEKLDQFWNEGIGGSDFFISAIGPAMEVFGKYESVEKLSGEKVSASELLEFIRKTVSEYALSRILNNPQLGGIDEETRFYLLWRWTYNGAKVHFDDARKLAQAVGVEITEQWDKGFIKKEKEFIYVLDAVDRGKKFLKDIEDGKFKSLIDILHACLLYWEQNNKKAISELLEKTGNTNNSAFWQVAQAISEVLPDGDKEKQMLQGFLYGKESYKKDDTKQKESTLGLFD</sequence>
<gene>
    <name evidence="2" type="ORF">DCE01_00215</name>
</gene>
<dbReference type="GO" id="GO:0032259">
    <property type="term" value="P:methylation"/>
    <property type="evidence" value="ECO:0007669"/>
    <property type="project" value="UniProtKB-KW"/>
</dbReference>
<protein>
    <submittedName>
        <fullName evidence="2">DNA methylase</fullName>
    </submittedName>
</protein>
<organism evidence="2 3">
    <name type="scientific">Thermodesulfobacterium commune</name>
    <dbReference type="NCBI Taxonomy" id="1741"/>
    <lineage>
        <taxon>Bacteria</taxon>
        <taxon>Pseudomonadati</taxon>
        <taxon>Thermodesulfobacteriota</taxon>
        <taxon>Thermodesulfobacteria</taxon>
        <taxon>Thermodesulfobacteriales</taxon>
        <taxon>Thermodesulfobacteriaceae</taxon>
        <taxon>Thermodesulfobacterium</taxon>
    </lineage>
</organism>
<dbReference type="InterPro" id="IPR002052">
    <property type="entry name" value="DNA_methylase_N6_adenine_CS"/>
</dbReference>
<dbReference type="SUPFAM" id="SSF53335">
    <property type="entry name" value="S-adenosyl-L-methionine-dependent methyltransferases"/>
    <property type="match status" value="1"/>
</dbReference>
<proteinExistence type="predicted"/>
<dbReference type="GO" id="GO:0008168">
    <property type="term" value="F:methyltransferase activity"/>
    <property type="evidence" value="ECO:0007669"/>
    <property type="project" value="UniProtKB-KW"/>
</dbReference>
<dbReference type="EMBL" id="DLVE01000005">
    <property type="protein sequence ID" value="HAA83209.1"/>
    <property type="molecule type" value="Genomic_DNA"/>
</dbReference>
<dbReference type="AlphaFoldDB" id="A0A124FKU2"/>
<accession>A0A124FKU2</accession>